<dbReference type="PROSITE" id="PS50923">
    <property type="entry name" value="SUSHI"/>
    <property type="match status" value="6"/>
</dbReference>
<keyword evidence="1 6" id="KW-0768">Sushi</keyword>
<evidence type="ECO:0000256" key="7">
    <source>
        <dbReference type="SAM" id="MobiDB-lite"/>
    </source>
</evidence>
<feature type="disulfide bond" evidence="6">
    <location>
        <begin position="253"/>
        <end position="280"/>
    </location>
</feature>
<keyword evidence="4 6" id="KW-1015">Disulfide bond</keyword>
<feature type="domain" description="Sushi" evidence="10">
    <location>
        <begin position="224"/>
        <end position="282"/>
    </location>
</feature>
<dbReference type="InterPro" id="IPR000436">
    <property type="entry name" value="Sushi_SCR_CCP_dom"/>
</dbReference>
<feature type="domain" description="Sushi" evidence="10">
    <location>
        <begin position="306"/>
        <end position="365"/>
    </location>
</feature>
<proteinExistence type="predicted"/>
<dbReference type="Pfam" id="PF00084">
    <property type="entry name" value="Sushi"/>
    <property type="match status" value="6"/>
</dbReference>
<dbReference type="Gene3D" id="2.10.70.10">
    <property type="entry name" value="Complement Module, domain 1"/>
    <property type="match status" value="6"/>
</dbReference>
<name>A0ABM3WF45_ERIEU</name>
<dbReference type="Proteomes" id="UP001652624">
    <property type="component" value="Chromosome 19"/>
</dbReference>
<evidence type="ECO:0000259" key="10">
    <source>
        <dbReference type="PROSITE" id="PS50923"/>
    </source>
</evidence>
<organism evidence="11 12">
    <name type="scientific">Erinaceus europaeus</name>
    <name type="common">Western European hedgehog</name>
    <dbReference type="NCBI Taxonomy" id="9365"/>
    <lineage>
        <taxon>Eukaryota</taxon>
        <taxon>Metazoa</taxon>
        <taxon>Chordata</taxon>
        <taxon>Craniata</taxon>
        <taxon>Vertebrata</taxon>
        <taxon>Euteleostomi</taxon>
        <taxon>Mammalia</taxon>
        <taxon>Eutheria</taxon>
        <taxon>Laurasiatheria</taxon>
        <taxon>Eulipotyphla</taxon>
        <taxon>Erinaceidae</taxon>
        <taxon>Erinaceinae</taxon>
        <taxon>Erinaceus</taxon>
    </lineage>
</organism>
<keyword evidence="8" id="KW-1133">Transmembrane helix</keyword>
<evidence type="ECO:0000313" key="12">
    <source>
        <dbReference type="RefSeq" id="XP_060035196.1"/>
    </source>
</evidence>
<evidence type="ECO:0000256" key="6">
    <source>
        <dbReference type="PROSITE-ProRule" id="PRU00302"/>
    </source>
</evidence>
<evidence type="ECO:0000256" key="4">
    <source>
        <dbReference type="ARBA" id="ARBA00023157"/>
    </source>
</evidence>
<feature type="signal peptide" evidence="9">
    <location>
        <begin position="1"/>
        <end position="34"/>
    </location>
</feature>
<feature type="disulfide bond" evidence="6">
    <location>
        <begin position="336"/>
        <end position="363"/>
    </location>
</feature>
<dbReference type="GeneID" id="103120659"/>
<keyword evidence="3" id="KW-0677">Repeat</keyword>
<reference evidence="12" key="1">
    <citation type="submission" date="2025-08" db="UniProtKB">
        <authorList>
            <consortium name="RefSeq"/>
        </authorList>
    </citation>
    <scope>IDENTIFICATION</scope>
</reference>
<feature type="disulfide bond" evidence="6">
    <location>
        <begin position="437"/>
        <end position="464"/>
    </location>
</feature>
<feature type="compositionally biased region" description="Pro residues" evidence="7">
    <location>
        <begin position="484"/>
        <end position="509"/>
    </location>
</feature>
<keyword evidence="5" id="KW-0325">Glycoprotein</keyword>
<evidence type="ECO:0000256" key="2">
    <source>
        <dbReference type="ARBA" id="ARBA00022729"/>
    </source>
</evidence>
<dbReference type="PANTHER" id="PTHR46393">
    <property type="entry name" value="SUSHI DOMAIN-CONTAINING PROTEIN"/>
    <property type="match status" value="1"/>
</dbReference>
<feature type="domain" description="Sushi" evidence="10">
    <location>
        <begin position="407"/>
        <end position="466"/>
    </location>
</feature>
<keyword evidence="2 9" id="KW-0732">Signal</keyword>
<evidence type="ECO:0000256" key="1">
    <source>
        <dbReference type="ARBA" id="ARBA00022659"/>
    </source>
</evidence>
<evidence type="ECO:0000256" key="9">
    <source>
        <dbReference type="SAM" id="SignalP"/>
    </source>
</evidence>
<comment type="caution">
    <text evidence="6">Lacks conserved residue(s) required for the propagation of feature annotation.</text>
</comment>
<protein>
    <submittedName>
        <fullName evidence="12">Membrane cofactor protein-like</fullName>
    </submittedName>
</protein>
<feature type="domain" description="Sushi" evidence="10">
    <location>
        <begin position="96"/>
        <end position="157"/>
    </location>
</feature>
<keyword evidence="11" id="KW-1185">Reference proteome</keyword>
<evidence type="ECO:0000256" key="3">
    <source>
        <dbReference type="ARBA" id="ARBA00022737"/>
    </source>
</evidence>
<feature type="domain" description="Sushi" evidence="10">
    <location>
        <begin position="158"/>
        <end position="223"/>
    </location>
</feature>
<sequence length="558" mass="59811">MPALCRPLSPTAAGPLVLAVPVVLSLLLPRPADACGEPSHYNTMKIKGKLKPHYEPGERVYFECQQGYNHIVNFTLTIVCQANNSWTSIREACMKKACTYPSIENGEVLGSSRIFWLDDEASFFCDEGYHLVGAQVLLCKLNGNNAIWSESLPQCKKTYCAPPPKIKNGKYSPDHKDIFEYNEVVTYSCGSSNESDEFSLVGKSRLVCTKTGQWSSVPPECRVIRCEYPVIENGRHVSIGRHLYYQAVVVFECLEGFNINGSNTVLCGVNSTWEPALPECVKERPAVLHTGTTPATTSPAPVHPEVQCAYPVVENGRPTTPVEEAYDYRTTLQIECYEGSTLIGHSTISCGADGTWEPALPACVKALINPKTEEVAPDRVSPPGMVFPEASPAAVPAVSVAPARPVVKCEYPIVENGRPVTPVEKYYDYAATVRFECYEGFYLSGQSAASCGVDGSWVPGLPSCLRVPVAPNAKAMTGTASESAPPPAPLPPASPPSPPLPPAPGPPTAGAPRPTEKPQAPTSPPQLGAGFIAVVILAVVAGVLLLTVCLFNILQGVK</sequence>
<evidence type="ECO:0000313" key="11">
    <source>
        <dbReference type="Proteomes" id="UP001652624"/>
    </source>
</evidence>
<dbReference type="InterPro" id="IPR035976">
    <property type="entry name" value="Sushi/SCR/CCP_sf"/>
</dbReference>
<feature type="transmembrane region" description="Helical" evidence="8">
    <location>
        <begin position="527"/>
        <end position="554"/>
    </location>
</feature>
<accession>A0ABM3WF45</accession>
<feature type="region of interest" description="Disordered" evidence="7">
    <location>
        <begin position="476"/>
        <end position="523"/>
    </location>
</feature>
<evidence type="ECO:0000256" key="8">
    <source>
        <dbReference type="SAM" id="Phobius"/>
    </source>
</evidence>
<feature type="domain" description="Sushi" evidence="10">
    <location>
        <begin position="33"/>
        <end position="95"/>
    </location>
</feature>
<dbReference type="SMART" id="SM00032">
    <property type="entry name" value="CCP"/>
    <property type="match status" value="6"/>
</dbReference>
<dbReference type="PANTHER" id="PTHR46393:SF7">
    <property type="entry name" value="COMPLEMENT C2"/>
    <property type="match status" value="1"/>
</dbReference>
<feature type="chain" id="PRO_5047044253" evidence="9">
    <location>
        <begin position="35"/>
        <end position="558"/>
    </location>
</feature>
<keyword evidence="8" id="KW-0812">Transmembrane</keyword>
<dbReference type="CDD" id="cd00033">
    <property type="entry name" value="CCP"/>
    <property type="match status" value="6"/>
</dbReference>
<gene>
    <name evidence="12" type="primary">LOC103120659</name>
</gene>
<keyword evidence="8" id="KW-0472">Membrane</keyword>
<dbReference type="RefSeq" id="XP_060035196.1">
    <property type="nucleotide sequence ID" value="XM_060179213.1"/>
</dbReference>
<evidence type="ECO:0000256" key="5">
    <source>
        <dbReference type="ARBA" id="ARBA00023180"/>
    </source>
</evidence>
<dbReference type="SUPFAM" id="SSF57535">
    <property type="entry name" value="Complement control module/SCR domain"/>
    <property type="match status" value="6"/>
</dbReference>